<organism evidence="1 4">
    <name type="scientific">Malaciobacter marinus</name>
    <dbReference type="NCBI Taxonomy" id="505249"/>
    <lineage>
        <taxon>Bacteria</taxon>
        <taxon>Pseudomonadati</taxon>
        <taxon>Campylobacterota</taxon>
        <taxon>Epsilonproteobacteria</taxon>
        <taxon>Campylobacterales</taxon>
        <taxon>Arcobacteraceae</taxon>
        <taxon>Malaciobacter</taxon>
    </lineage>
</organism>
<reference evidence="3" key="1">
    <citation type="submission" date="2017-09" db="EMBL/GenBank/DDBJ databases">
        <title>Arcobacter canalis sp. nov., a new species isolated from a water canal contaminated with urban sewage.</title>
        <authorList>
            <person name="Perez-Cataluna A."/>
            <person name="Salas-Masso N."/>
            <person name="Figueras M.J."/>
        </authorList>
    </citation>
    <scope>NUCLEOTIDE SEQUENCE [LARGE SCALE GENOMIC DNA]</scope>
    <source>
        <strain evidence="3">CECT 7727</strain>
    </source>
</reference>
<accession>A0A347TKN5</accession>
<evidence type="ECO:0000313" key="3">
    <source>
        <dbReference type="Proteomes" id="UP000224740"/>
    </source>
</evidence>
<evidence type="ECO:0008006" key="5">
    <source>
        <dbReference type="Google" id="ProtNLM"/>
    </source>
</evidence>
<dbReference type="Proteomes" id="UP000224740">
    <property type="component" value="Unassembled WGS sequence"/>
</dbReference>
<gene>
    <name evidence="1" type="ORF">AMRN_1427</name>
    <name evidence="2" type="ORF">CPH92_09575</name>
</gene>
<dbReference type="RefSeq" id="WP_099311500.1">
    <property type="nucleotide sequence ID" value="NZ_CP032101.1"/>
</dbReference>
<dbReference type="KEGG" id="amar:AMRN_1427"/>
<evidence type="ECO:0000313" key="4">
    <source>
        <dbReference type="Proteomes" id="UP000264693"/>
    </source>
</evidence>
<evidence type="ECO:0000313" key="1">
    <source>
        <dbReference type="EMBL" id="AXX87163.1"/>
    </source>
</evidence>
<dbReference type="EMBL" id="NXAO01000046">
    <property type="protein sequence ID" value="PHO14826.1"/>
    <property type="molecule type" value="Genomic_DNA"/>
</dbReference>
<protein>
    <recommendedName>
        <fullName evidence="5">Helix-turn-helix domain-containing protein</fullName>
    </recommendedName>
</protein>
<name>A0A347TKN5_9BACT</name>
<dbReference type="AlphaFoldDB" id="A0A347TKN5"/>
<reference evidence="1 4" key="3">
    <citation type="submission" date="2018-08" db="EMBL/GenBank/DDBJ databases">
        <title>Complete genome of the Arcobacter marinus type strain JCM 15502.</title>
        <authorList>
            <person name="Miller W.G."/>
            <person name="Yee E."/>
            <person name="Huynh S."/>
            <person name="Parker C.T."/>
        </authorList>
    </citation>
    <scope>NUCLEOTIDE SEQUENCE [LARGE SCALE GENOMIC DNA]</scope>
    <source>
        <strain evidence="1 4">JCM 15502</strain>
    </source>
</reference>
<reference evidence="2" key="2">
    <citation type="submission" date="2017-09" db="EMBL/GenBank/DDBJ databases">
        <authorList>
            <person name="Perez-Cataluna A."/>
            <person name="Figueras M.J."/>
            <person name="Salas-Masso N."/>
        </authorList>
    </citation>
    <scope>NUCLEOTIDE SEQUENCE</scope>
    <source>
        <strain evidence="2">CECT 7727</strain>
    </source>
</reference>
<proteinExistence type="predicted"/>
<dbReference type="EMBL" id="CP032101">
    <property type="protein sequence ID" value="AXX87163.1"/>
    <property type="molecule type" value="Genomic_DNA"/>
</dbReference>
<sequence length="203" mass="23815">MSQDNMKFKMNYDVNCPAELLANESITDVELRVYLIIRAFTKGKDKSCWLTNEQISQCCGKKPTLDKNNKPQYGAIKKAIFNLKEKKLIYVDTRQNRTPKRKIYIGKQAFEKQHGLSDNNAPIPDNFNNVSHFRNAVKDRATGYTLRMKIQNETTYLMIANNGIVNKNTYKLIDNETAKKCWEFIYQNKQEEIRNYIKIKEQK</sequence>
<dbReference type="Proteomes" id="UP000264693">
    <property type="component" value="Chromosome"/>
</dbReference>
<evidence type="ECO:0000313" key="2">
    <source>
        <dbReference type="EMBL" id="PHO14826.1"/>
    </source>
</evidence>
<keyword evidence="3" id="KW-1185">Reference proteome</keyword>